<evidence type="ECO:0000256" key="1">
    <source>
        <dbReference type="SAM" id="MobiDB-lite"/>
    </source>
</evidence>
<organism evidence="2 3">
    <name type="scientific">Alloacidobacterium dinghuense</name>
    <dbReference type="NCBI Taxonomy" id="2763107"/>
    <lineage>
        <taxon>Bacteria</taxon>
        <taxon>Pseudomonadati</taxon>
        <taxon>Acidobacteriota</taxon>
        <taxon>Terriglobia</taxon>
        <taxon>Terriglobales</taxon>
        <taxon>Acidobacteriaceae</taxon>
        <taxon>Alloacidobacterium</taxon>
    </lineage>
</organism>
<proteinExistence type="predicted"/>
<feature type="region of interest" description="Disordered" evidence="1">
    <location>
        <begin position="89"/>
        <end position="108"/>
    </location>
</feature>
<dbReference type="AlphaFoldDB" id="A0A7G8BPY7"/>
<accession>A0A7G8BPY7</accession>
<sequence>MLKISVVEDTRRRRLIVEGKLVAPWTVELTTVCEAAKAGLHEGELIVDLRGVTAISPEGERVLLQLINEKVKFQCGVFMKEVLRQLARKSQRSPQGVVKKASDEDSNG</sequence>
<evidence type="ECO:0008006" key="4">
    <source>
        <dbReference type="Google" id="ProtNLM"/>
    </source>
</evidence>
<dbReference type="Proteomes" id="UP000515312">
    <property type="component" value="Chromosome"/>
</dbReference>
<evidence type="ECO:0000313" key="3">
    <source>
        <dbReference type="Proteomes" id="UP000515312"/>
    </source>
</evidence>
<dbReference type="EMBL" id="CP060394">
    <property type="protein sequence ID" value="QNI34607.1"/>
    <property type="molecule type" value="Genomic_DNA"/>
</dbReference>
<reference evidence="2 3" key="1">
    <citation type="submission" date="2020-08" db="EMBL/GenBank/DDBJ databases">
        <title>Edaphobacter telluris sp. nov. and Acidobacterium dinghuensis sp. nov., two acidobacteria isolated from forest soil.</title>
        <authorList>
            <person name="Fu J."/>
            <person name="Qiu L."/>
        </authorList>
    </citation>
    <scope>NUCLEOTIDE SEQUENCE [LARGE SCALE GENOMIC DNA]</scope>
    <source>
        <strain evidence="2">4Y35</strain>
    </source>
</reference>
<protein>
    <recommendedName>
        <fullName evidence="4">STAS domain-containing protein</fullName>
    </recommendedName>
</protein>
<keyword evidence="3" id="KW-1185">Reference proteome</keyword>
<dbReference type="RefSeq" id="WP_186746902.1">
    <property type="nucleotide sequence ID" value="NZ_CP060394.1"/>
</dbReference>
<evidence type="ECO:0000313" key="2">
    <source>
        <dbReference type="EMBL" id="QNI34607.1"/>
    </source>
</evidence>
<dbReference type="KEGG" id="adin:H7849_12325"/>
<name>A0A7G8BPY7_9BACT</name>
<gene>
    <name evidence="2" type="ORF">H7849_12325</name>
</gene>